<proteinExistence type="predicted"/>
<accession>A0A1I1AZ37</accession>
<evidence type="ECO:0000313" key="2">
    <source>
        <dbReference type="Proteomes" id="UP000199113"/>
    </source>
</evidence>
<dbReference type="EMBL" id="FOKC01000012">
    <property type="protein sequence ID" value="SFB43107.1"/>
    <property type="molecule type" value="Genomic_DNA"/>
</dbReference>
<gene>
    <name evidence="1" type="ORF">SAMN05192575_11214</name>
</gene>
<evidence type="ECO:0000313" key="1">
    <source>
        <dbReference type="EMBL" id="SFB43107.1"/>
    </source>
</evidence>
<dbReference type="AlphaFoldDB" id="A0A1I1AZ37"/>
<dbReference type="Proteomes" id="UP000199113">
    <property type="component" value="Unassembled WGS sequence"/>
</dbReference>
<protein>
    <submittedName>
        <fullName evidence="1">Uncharacterized protein</fullName>
    </submittedName>
</protein>
<organism evidence="1 2">
    <name type="scientific">Nocardioides alpinus</name>
    <dbReference type="NCBI Taxonomy" id="748909"/>
    <lineage>
        <taxon>Bacteria</taxon>
        <taxon>Bacillati</taxon>
        <taxon>Actinomycetota</taxon>
        <taxon>Actinomycetes</taxon>
        <taxon>Propionibacteriales</taxon>
        <taxon>Nocardioidaceae</taxon>
        <taxon>Nocardioides</taxon>
    </lineage>
</organism>
<name>A0A1I1AZ37_9ACTN</name>
<dbReference type="STRING" id="748909.SAMN05192575_11214"/>
<reference evidence="1" key="1">
    <citation type="submission" date="2016-10" db="EMBL/GenBank/DDBJ databases">
        <authorList>
            <person name="de Groot N.N."/>
        </authorList>
    </citation>
    <scope>NUCLEOTIDE SEQUENCE [LARGE SCALE GENOMIC DNA]</scope>
    <source>
        <strain evidence="1">CGMCC 1.10697</strain>
    </source>
</reference>
<sequence>MAAGRRHKPELGIVELAVDPADVDRDVYPVKIRLTRALTSYEVSGLAAMEPGLRTEGDCIVIPAARLDDVARDHATWAGRLERVQSRADELEGATWIADSRRLAEQTRHGSHLMSQQADDRGLH</sequence>